<dbReference type="GO" id="GO:0008610">
    <property type="term" value="P:lipid biosynthetic process"/>
    <property type="evidence" value="ECO:0007669"/>
    <property type="project" value="InterPro"/>
</dbReference>
<dbReference type="GO" id="GO:0008168">
    <property type="term" value="F:methyltransferase activity"/>
    <property type="evidence" value="ECO:0007669"/>
    <property type="project" value="UniProtKB-KW"/>
</dbReference>
<dbReference type="AlphaFoldDB" id="A0A4Q7VWF4"/>
<dbReference type="InterPro" id="IPR050723">
    <property type="entry name" value="CFA/CMAS"/>
</dbReference>
<dbReference type="InterPro" id="IPR003333">
    <property type="entry name" value="CMAS"/>
</dbReference>
<name>A0A4Q7VWF4_9BURK</name>
<feature type="region of interest" description="Disordered" evidence="7">
    <location>
        <begin position="1"/>
        <end position="23"/>
    </location>
</feature>
<keyword evidence="3" id="KW-0808">Transferase</keyword>
<dbReference type="Pfam" id="PF02353">
    <property type="entry name" value="CMAS"/>
    <property type="match status" value="1"/>
</dbReference>
<evidence type="ECO:0000256" key="6">
    <source>
        <dbReference type="PIRSR" id="PIRSR003085-1"/>
    </source>
</evidence>
<dbReference type="Gene3D" id="3.40.50.150">
    <property type="entry name" value="Vaccinia Virus protein VP39"/>
    <property type="match status" value="1"/>
</dbReference>
<comment type="similarity">
    <text evidence="1">Belongs to the CFA/CMAS family.</text>
</comment>
<sequence length="420" mass="46636">MNMSPSTSAPSATTSTASSATARLPAGAPAAARAVFRLLAHLRHGTLDVQLPDGSSLHFGRGAAPRASIRLHNWAVCARALSSGDIGFAESYIDGDWHSADLVALLELFIANREQIESVIYGSWWGALLHRARHLLNRNSRSGSRKNIHAHYDLGNEFYRLWLDESMNYSSAWFDGDPTRPTIEAQQAKVRRALDEAGVTDGSRLLEIGCGWGALAEAAALERGAQVTGVTLSSEQLEFARRRLAQAGVAGRAELRFQDYRDIDDPPFDAIVSIEMFEAVGREYWPGFFATINERLKPGGRACIQSITIRDDLFERYVGSTDFIQQYIFPGGLLPSPSAFEAAARSAGLEVERRLAFGADYAETLRRWRRKFHAEGPQVRALRFDERFIRIWDFYLAYCEAAFATGNTDVIQFTLRKKPA</sequence>
<evidence type="ECO:0000256" key="3">
    <source>
        <dbReference type="ARBA" id="ARBA00022679"/>
    </source>
</evidence>
<gene>
    <name evidence="8" type="ORF">EV670_1360</name>
</gene>
<dbReference type="GO" id="GO:0032259">
    <property type="term" value="P:methylation"/>
    <property type="evidence" value="ECO:0007669"/>
    <property type="project" value="UniProtKB-KW"/>
</dbReference>
<dbReference type="PANTHER" id="PTHR43667:SF2">
    <property type="entry name" value="FATTY ACID C-METHYL TRANSFERASE"/>
    <property type="match status" value="1"/>
</dbReference>
<evidence type="ECO:0000256" key="7">
    <source>
        <dbReference type="SAM" id="MobiDB-lite"/>
    </source>
</evidence>
<reference evidence="8 9" key="1">
    <citation type="submission" date="2019-02" db="EMBL/GenBank/DDBJ databases">
        <title>Genomic Encyclopedia of Type Strains, Phase IV (KMG-IV): sequencing the most valuable type-strain genomes for metagenomic binning, comparative biology and taxonomic classification.</title>
        <authorList>
            <person name="Goeker M."/>
        </authorList>
    </citation>
    <scope>NUCLEOTIDE SEQUENCE [LARGE SCALE GENOMIC DNA]</scope>
    <source>
        <strain evidence="8 9">DSM 19570</strain>
    </source>
</reference>
<evidence type="ECO:0000256" key="1">
    <source>
        <dbReference type="ARBA" id="ARBA00010815"/>
    </source>
</evidence>
<evidence type="ECO:0000256" key="2">
    <source>
        <dbReference type="ARBA" id="ARBA00022603"/>
    </source>
</evidence>
<dbReference type="RefSeq" id="WP_130431092.1">
    <property type="nucleotide sequence ID" value="NZ_SHKP01000005.1"/>
</dbReference>
<dbReference type="SUPFAM" id="SSF53335">
    <property type="entry name" value="S-adenosyl-L-methionine-dependent methyltransferases"/>
    <property type="match status" value="1"/>
</dbReference>
<dbReference type="PANTHER" id="PTHR43667">
    <property type="entry name" value="CYCLOPROPANE-FATTY-ACYL-PHOSPHOLIPID SYNTHASE"/>
    <property type="match status" value="1"/>
</dbReference>
<proteinExistence type="inferred from homology"/>
<evidence type="ECO:0000313" key="8">
    <source>
        <dbReference type="EMBL" id="RZU00649.1"/>
    </source>
</evidence>
<feature type="active site" evidence="6">
    <location>
        <position position="399"/>
    </location>
</feature>
<dbReference type="PIRSF" id="PIRSF003085">
    <property type="entry name" value="CMAS"/>
    <property type="match status" value="1"/>
</dbReference>
<dbReference type="OrthoDB" id="9782855at2"/>
<evidence type="ECO:0000256" key="5">
    <source>
        <dbReference type="ARBA" id="ARBA00023098"/>
    </source>
</evidence>
<evidence type="ECO:0000313" key="9">
    <source>
        <dbReference type="Proteomes" id="UP000293671"/>
    </source>
</evidence>
<keyword evidence="9" id="KW-1185">Reference proteome</keyword>
<accession>A0A4Q7VWF4</accession>
<dbReference type="Proteomes" id="UP000293671">
    <property type="component" value="Unassembled WGS sequence"/>
</dbReference>
<dbReference type="InterPro" id="IPR029063">
    <property type="entry name" value="SAM-dependent_MTases_sf"/>
</dbReference>
<keyword evidence="4" id="KW-0949">S-adenosyl-L-methionine</keyword>
<evidence type="ECO:0000256" key="4">
    <source>
        <dbReference type="ARBA" id="ARBA00022691"/>
    </source>
</evidence>
<dbReference type="EMBL" id="SHKP01000005">
    <property type="protein sequence ID" value="RZU00649.1"/>
    <property type="molecule type" value="Genomic_DNA"/>
</dbReference>
<keyword evidence="2" id="KW-0489">Methyltransferase</keyword>
<protein>
    <submittedName>
        <fullName evidence="8">Cyclopropane-fatty-acyl-phospholipid synthase</fullName>
    </submittedName>
</protein>
<comment type="caution">
    <text evidence="8">The sequence shown here is derived from an EMBL/GenBank/DDBJ whole genome shotgun (WGS) entry which is preliminary data.</text>
</comment>
<keyword evidence="5" id="KW-0443">Lipid metabolism</keyword>
<dbReference type="CDD" id="cd02440">
    <property type="entry name" value="AdoMet_MTases"/>
    <property type="match status" value="1"/>
</dbReference>
<organism evidence="8 9">
    <name type="scientific">Rivibacter subsaxonicus</name>
    <dbReference type="NCBI Taxonomy" id="457575"/>
    <lineage>
        <taxon>Bacteria</taxon>
        <taxon>Pseudomonadati</taxon>
        <taxon>Pseudomonadota</taxon>
        <taxon>Betaproteobacteria</taxon>
        <taxon>Burkholderiales</taxon>
        <taxon>Rivibacter</taxon>
    </lineage>
</organism>